<dbReference type="InterPro" id="IPR007481">
    <property type="entry name" value="SspB"/>
</dbReference>
<dbReference type="GO" id="GO:0008233">
    <property type="term" value="F:peptidase activity"/>
    <property type="evidence" value="ECO:0007669"/>
    <property type="project" value="UniProtKB-KW"/>
</dbReference>
<dbReference type="Pfam" id="PF04386">
    <property type="entry name" value="SspB"/>
    <property type="match status" value="1"/>
</dbReference>
<evidence type="ECO:0000313" key="3">
    <source>
        <dbReference type="Proteomes" id="UP001139700"/>
    </source>
</evidence>
<evidence type="ECO:0000259" key="1">
    <source>
        <dbReference type="PROSITE" id="PS50104"/>
    </source>
</evidence>
<dbReference type="RefSeq" id="WP_234612180.1">
    <property type="nucleotide sequence ID" value="NZ_CP098806.1"/>
</dbReference>
<sequence length="269" mass="31538">MSNVFISYAREDHWHAQKLYMDLRVADIDCWIDTKCLLPGMNWDNTIQNVIRNCKYFIFFISEHSNLNKRYLMRELELALEVQATLPVDRVFIIPIRLVNVAPSKSELEKYNYIDFFSSYDKGLGRILTVLEDAAKDPLVIRGGNVNVGRRAAIDFEPFEDVGGFIRDVLRSYPISSAFINPQHGLYFTFYTRHEQVIMPDYLREKYPDKMTLVLQYSYDAFMLYHHHLTIELLFDGKTEDLTIPYDSIFQLVSTMGFRIVRVDEKTVA</sequence>
<keyword evidence="3" id="KW-1185">Reference proteome</keyword>
<dbReference type="Proteomes" id="UP001139700">
    <property type="component" value="Unassembled WGS sequence"/>
</dbReference>
<dbReference type="EMBL" id="JAJTTA010000002">
    <property type="protein sequence ID" value="MCF0039741.1"/>
    <property type="molecule type" value="Genomic_DNA"/>
</dbReference>
<dbReference type="InterPro" id="IPR035897">
    <property type="entry name" value="Toll_tir_struct_dom_sf"/>
</dbReference>
<dbReference type="Gene3D" id="2.30.30.220">
    <property type="entry name" value="SspB-like"/>
    <property type="match status" value="1"/>
</dbReference>
<dbReference type="GO" id="GO:0006508">
    <property type="term" value="P:proteolysis"/>
    <property type="evidence" value="ECO:0007669"/>
    <property type="project" value="UniProtKB-KW"/>
</dbReference>
<reference evidence="2" key="1">
    <citation type="submission" date="2021-12" db="EMBL/GenBank/DDBJ databases">
        <title>Novel species in genus Dyadobacter.</title>
        <authorList>
            <person name="Ma C."/>
        </authorList>
    </citation>
    <scope>NUCLEOTIDE SEQUENCE</scope>
    <source>
        <strain evidence="2">CY399</strain>
    </source>
</reference>
<dbReference type="InterPro" id="IPR000157">
    <property type="entry name" value="TIR_dom"/>
</dbReference>
<organism evidence="2 3">
    <name type="scientific">Dyadobacter fanqingshengii</name>
    <dbReference type="NCBI Taxonomy" id="2906443"/>
    <lineage>
        <taxon>Bacteria</taxon>
        <taxon>Pseudomonadati</taxon>
        <taxon>Bacteroidota</taxon>
        <taxon>Cytophagia</taxon>
        <taxon>Cytophagales</taxon>
        <taxon>Spirosomataceae</taxon>
        <taxon>Dyadobacter</taxon>
    </lineage>
</organism>
<dbReference type="AlphaFoldDB" id="A0A9X1T8K3"/>
<dbReference type="SUPFAM" id="SSF101738">
    <property type="entry name" value="SspB-like"/>
    <property type="match status" value="1"/>
</dbReference>
<dbReference type="Pfam" id="PF13676">
    <property type="entry name" value="TIR_2"/>
    <property type="match status" value="1"/>
</dbReference>
<comment type="caution">
    <text evidence="2">The sequence shown here is derived from an EMBL/GenBank/DDBJ whole genome shotgun (WGS) entry which is preliminary data.</text>
</comment>
<dbReference type="InterPro" id="IPR036760">
    <property type="entry name" value="SspB-like_sf"/>
</dbReference>
<keyword evidence="2" id="KW-0645">Protease</keyword>
<name>A0A9X1T8K3_9BACT</name>
<gene>
    <name evidence="2" type="ORF">LXM24_06550</name>
</gene>
<keyword evidence="2" id="KW-0378">Hydrolase</keyword>
<evidence type="ECO:0000313" key="2">
    <source>
        <dbReference type="EMBL" id="MCF0039741.1"/>
    </source>
</evidence>
<accession>A0A9X1T8K3</accession>
<protein>
    <submittedName>
        <fullName evidence="2">ClpXP protease specificity-enhancing factor SspB</fullName>
    </submittedName>
</protein>
<proteinExistence type="predicted"/>
<dbReference type="SUPFAM" id="SSF52200">
    <property type="entry name" value="Toll/Interleukin receptor TIR domain"/>
    <property type="match status" value="1"/>
</dbReference>
<feature type="domain" description="TIR" evidence="1">
    <location>
        <begin position="1"/>
        <end position="135"/>
    </location>
</feature>
<dbReference type="Gene3D" id="3.40.50.10140">
    <property type="entry name" value="Toll/interleukin-1 receptor homology (TIR) domain"/>
    <property type="match status" value="1"/>
</dbReference>
<dbReference type="PROSITE" id="PS50104">
    <property type="entry name" value="TIR"/>
    <property type="match status" value="1"/>
</dbReference>
<dbReference type="GO" id="GO:0007165">
    <property type="term" value="P:signal transduction"/>
    <property type="evidence" value="ECO:0007669"/>
    <property type="project" value="InterPro"/>
</dbReference>